<gene>
    <name evidence="2" type="ORF">E6K80_00625</name>
</gene>
<name>A0A538UBP1_UNCEI</name>
<sequence>MSDVIAAVGTGFTGASGLPPAMLGPCTVVAPLVASVEPVWVRDEGDSFVIDGIIATTRLGLAGGGATRAIAAGFGATRTAARLDGVRPWATAPCVAELVGDERPRVAGAGATRAMPIGAGALVFTAADAPDAAMPSRVGEAGIFAAVEGLVGALATEPFAGATRGTAAFVAGVAFVAVAVTAGLVAGVLFVAGVPALRFAVVGALFVDAA</sequence>
<feature type="transmembrane region" description="Helical" evidence="1">
    <location>
        <begin position="167"/>
        <end position="192"/>
    </location>
</feature>
<reference evidence="2 3" key="1">
    <citation type="journal article" date="2019" name="Nat. Microbiol.">
        <title>Mediterranean grassland soil C-N compound turnover is dependent on rainfall and depth, and is mediated by genomically divergent microorganisms.</title>
        <authorList>
            <person name="Diamond S."/>
            <person name="Andeer P.F."/>
            <person name="Li Z."/>
            <person name="Crits-Christoph A."/>
            <person name="Burstein D."/>
            <person name="Anantharaman K."/>
            <person name="Lane K.R."/>
            <person name="Thomas B.C."/>
            <person name="Pan C."/>
            <person name="Northen T.R."/>
            <person name="Banfield J.F."/>
        </authorList>
    </citation>
    <scope>NUCLEOTIDE SEQUENCE [LARGE SCALE GENOMIC DNA]</scope>
    <source>
        <strain evidence="2">WS_10</strain>
    </source>
</reference>
<dbReference type="EMBL" id="VBPA01000015">
    <property type="protein sequence ID" value="TMQ73250.1"/>
    <property type="molecule type" value="Genomic_DNA"/>
</dbReference>
<comment type="caution">
    <text evidence="2">The sequence shown here is derived from an EMBL/GenBank/DDBJ whole genome shotgun (WGS) entry which is preliminary data.</text>
</comment>
<keyword evidence="1" id="KW-0812">Transmembrane</keyword>
<keyword evidence="1" id="KW-0472">Membrane</keyword>
<protein>
    <submittedName>
        <fullName evidence="2">Uncharacterized protein</fullName>
    </submittedName>
</protein>
<organism evidence="2 3">
    <name type="scientific">Eiseniibacteriota bacterium</name>
    <dbReference type="NCBI Taxonomy" id="2212470"/>
    <lineage>
        <taxon>Bacteria</taxon>
        <taxon>Candidatus Eiseniibacteriota</taxon>
    </lineage>
</organism>
<dbReference type="Proteomes" id="UP000319836">
    <property type="component" value="Unassembled WGS sequence"/>
</dbReference>
<keyword evidence="1" id="KW-1133">Transmembrane helix</keyword>
<dbReference type="AlphaFoldDB" id="A0A538UBP1"/>
<evidence type="ECO:0000256" key="1">
    <source>
        <dbReference type="SAM" id="Phobius"/>
    </source>
</evidence>
<proteinExistence type="predicted"/>
<accession>A0A538UBP1</accession>
<evidence type="ECO:0000313" key="3">
    <source>
        <dbReference type="Proteomes" id="UP000319836"/>
    </source>
</evidence>
<evidence type="ECO:0000313" key="2">
    <source>
        <dbReference type="EMBL" id="TMQ73250.1"/>
    </source>
</evidence>